<evidence type="ECO:0000313" key="3">
    <source>
        <dbReference type="Proteomes" id="UP000797356"/>
    </source>
</evidence>
<proteinExistence type="predicted"/>
<name>A0A8K0IL72_COCNU</name>
<feature type="compositionally biased region" description="Low complexity" evidence="1">
    <location>
        <begin position="191"/>
        <end position="212"/>
    </location>
</feature>
<keyword evidence="3" id="KW-1185">Reference proteome</keyword>
<dbReference type="Proteomes" id="UP000797356">
    <property type="component" value="Chromosome 9"/>
</dbReference>
<gene>
    <name evidence="2" type="ORF">COCNU_09G004030</name>
</gene>
<feature type="region of interest" description="Disordered" evidence="1">
    <location>
        <begin position="158"/>
        <end position="212"/>
    </location>
</feature>
<evidence type="ECO:0000313" key="2">
    <source>
        <dbReference type="EMBL" id="KAG1360940.1"/>
    </source>
</evidence>
<dbReference type="PANTHER" id="PTHR35486:SF1">
    <property type="entry name" value="OS02G0689500 PROTEIN"/>
    <property type="match status" value="1"/>
</dbReference>
<accession>A0A8K0IL72</accession>
<dbReference type="PANTHER" id="PTHR35486">
    <property type="entry name" value="EXPRESSED PROTEIN"/>
    <property type="match status" value="1"/>
</dbReference>
<feature type="compositionally biased region" description="Polar residues" evidence="1">
    <location>
        <begin position="253"/>
        <end position="266"/>
    </location>
</feature>
<reference evidence="2" key="1">
    <citation type="journal article" date="2017" name="Gigascience">
        <title>The genome draft of coconut (Cocos nucifera).</title>
        <authorList>
            <person name="Xiao Y."/>
            <person name="Xu P."/>
            <person name="Fan H."/>
            <person name="Baudouin L."/>
            <person name="Xia W."/>
            <person name="Bocs S."/>
            <person name="Xu J."/>
            <person name="Li Q."/>
            <person name="Guo A."/>
            <person name="Zhou L."/>
            <person name="Li J."/>
            <person name="Wu Y."/>
            <person name="Ma Z."/>
            <person name="Armero A."/>
            <person name="Issali A.E."/>
            <person name="Liu N."/>
            <person name="Peng M."/>
            <person name="Yang Y."/>
        </authorList>
    </citation>
    <scope>NUCLEOTIDE SEQUENCE</scope>
    <source>
        <tissue evidence="2">Spear leaf of Hainan Tall coconut</tissue>
    </source>
</reference>
<protein>
    <submittedName>
        <fullName evidence="2">Uncharacterized protein</fullName>
    </submittedName>
</protein>
<dbReference type="OrthoDB" id="688025at2759"/>
<feature type="region of interest" description="Disordered" evidence="1">
    <location>
        <begin position="247"/>
        <end position="295"/>
    </location>
</feature>
<comment type="caution">
    <text evidence="2">The sequence shown here is derived from an EMBL/GenBank/DDBJ whole genome shotgun (WGS) entry which is preliminary data.</text>
</comment>
<organism evidence="2 3">
    <name type="scientific">Cocos nucifera</name>
    <name type="common">Coconut palm</name>
    <dbReference type="NCBI Taxonomy" id="13894"/>
    <lineage>
        <taxon>Eukaryota</taxon>
        <taxon>Viridiplantae</taxon>
        <taxon>Streptophyta</taxon>
        <taxon>Embryophyta</taxon>
        <taxon>Tracheophyta</taxon>
        <taxon>Spermatophyta</taxon>
        <taxon>Magnoliopsida</taxon>
        <taxon>Liliopsida</taxon>
        <taxon>Arecaceae</taxon>
        <taxon>Arecoideae</taxon>
        <taxon>Cocoseae</taxon>
        <taxon>Attaleinae</taxon>
        <taxon>Cocos</taxon>
    </lineage>
</organism>
<reference evidence="2" key="2">
    <citation type="submission" date="2019-07" db="EMBL/GenBank/DDBJ databases">
        <authorList>
            <person name="Yang Y."/>
            <person name="Bocs S."/>
            <person name="Baudouin L."/>
        </authorList>
    </citation>
    <scope>NUCLEOTIDE SEQUENCE</scope>
    <source>
        <tissue evidence="2">Spear leaf of Hainan Tall coconut</tissue>
    </source>
</reference>
<evidence type="ECO:0000256" key="1">
    <source>
        <dbReference type="SAM" id="MobiDB-lite"/>
    </source>
</evidence>
<sequence length="295" mass="32120">MKCKKHPYELGVGVCASCLRERLLDLIAAQNELPAEHHLHRPDPSPQLLPPLVFPRSVSPYVSHRRSVGSDASAAYGRRYNHRFFTTPQVGPTFDAAADGFSGDADGGRRRISGRFSVFSILFRHQRSGEAESDLGSSKRSGSGSWFSALIRRRRKKKSRSFSAEEAAATGRSQASDRGMSPVIDDDDADGCSSGYSTESSSGWRRPTPTPMRRFPASSFHRYGGRAGISSFAVCLSPLIRVGHNSWRGQPAESGTMSGELRSTASPHRCRHRSAGGVSLGPNRSRKLAGLGRFD</sequence>
<dbReference type="AlphaFoldDB" id="A0A8K0IL72"/>
<dbReference type="EMBL" id="CM017880">
    <property type="protein sequence ID" value="KAG1360940.1"/>
    <property type="molecule type" value="Genomic_DNA"/>
</dbReference>